<evidence type="ECO:0000259" key="1">
    <source>
        <dbReference type="Pfam" id="PF26640"/>
    </source>
</evidence>
<gene>
    <name evidence="2" type="ORF">K435DRAFT_903457</name>
</gene>
<dbReference type="InterPro" id="IPR058525">
    <property type="entry name" value="DUF8212"/>
</dbReference>
<dbReference type="OrthoDB" id="674604at2759"/>
<feature type="domain" description="DUF8212" evidence="1">
    <location>
        <begin position="133"/>
        <end position="175"/>
    </location>
</feature>
<dbReference type="Pfam" id="PF26640">
    <property type="entry name" value="DUF8212"/>
    <property type="match status" value="1"/>
</dbReference>
<keyword evidence="3" id="KW-1185">Reference proteome</keyword>
<protein>
    <recommendedName>
        <fullName evidence="1">DUF8212 domain-containing protein</fullName>
    </recommendedName>
</protein>
<organism evidence="2 3">
    <name type="scientific">Dendrothele bispora (strain CBS 962.96)</name>
    <dbReference type="NCBI Taxonomy" id="1314807"/>
    <lineage>
        <taxon>Eukaryota</taxon>
        <taxon>Fungi</taxon>
        <taxon>Dikarya</taxon>
        <taxon>Basidiomycota</taxon>
        <taxon>Agaricomycotina</taxon>
        <taxon>Agaricomycetes</taxon>
        <taxon>Agaricomycetidae</taxon>
        <taxon>Agaricales</taxon>
        <taxon>Agaricales incertae sedis</taxon>
        <taxon>Dendrothele</taxon>
    </lineage>
</organism>
<dbReference type="PANTHER" id="PTHR10622">
    <property type="entry name" value="HET DOMAIN-CONTAINING PROTEIN"/>
    <property type="match status" value="1"/>
</dbReference>
<reference evidence="2 3" key="1">
    <citation type="journal article" date="2019" name="Nat. Ecol. Evol.">
        <title>Megaphylogeny resolves global patterns of mushroom evolution.</title>
        <authorList>
            <person name="Varga T."/>
            <person name="Krizsan K."/>
            <person name="Foldi C."/>
            <person name="Dima B."/>
            <person name="Sanchez-Garcia M."/>
            <person name="Sanchez-Ramirez S."/>
            <person name="Szollosi G.J."/>
            <person name="Szarkandi J.G."/>
            <person name="Papp V."/>
            <person name="Albert L."/>
            <person name="Andreopoulos W."/>
            <person name="Angelini C."/>
            <person name="Antonin V."/>
            <person name="Barry K.W."/>
            <person name="Bougher N.L."/>
            <person name="Buchanan P."/>
            <person name="Buyck B."/>
            <person name="Bense V."/>
            <person name="Catcheside P."/>
            <person name="Chovatia M."/>
            <person name="Cooper J."/>
            <person name="Damon W."/>
            <person name="Desjardin D."/>
            <person name="Finy P."/>
            <person name="Geml J."/>
            <person name="Haridas S."/>
            <person name="Hughes K."/>
            <person name="Justo A."/>
            <person name="Karasinski D."/>
            <person name="Kautmanova I."/>
            <person name="Kiss B."/>
            <person name="Kocsube S."/>
            <person name="Kotiranta H."/>
            <person name="LaButti K.M."/>
            <person name="Lechner B.E."/>
            <person name="Liimatainen K."/>
            <person name="Lipzen A."/>
            <person name="Lukacs Z."/>
            <person name="Mihaltcheva S."/>
            <person name="Morgado L.N."/>
            <person name="Niskanen T."/>
            <person name="Noordeloos M.E."/>
            <person name="Ohm R.A."/>
            <person name="Ortiz-Santana B."/>
            <person name="Ovrebo C."/>
            <person name="Racz N."/>
            <person name="Riley R."/>
            <person name="Savchenko A."/>
            <person name="Shiryaev A."/>
            <person name="Soop K."/>
            <person name="Spirin V."/>
            <person name="Szebenyi C."/>
            <person name="Tomsovsky M."/>
            <person name="Tulloss R.E."/>
            <person name="Uehling J."/>
            <person name="Grigoriev I.V."/>
            <person name="Vagvolgyi C."/>
            <person name="Papp T."/>
            <person name="Martin F.M."/>
            <person name="Miettinen O."/>
            <person name="Hibbett D.S."/>
            <person name="Nagy L.G."/>
        </authorList>
    </citation>
    <scope>NUCLEOTIDE SEQUENCE [LARGE SCALE GENOMIC DNA]</scope>
    <source>
        <strain evidence="2 3">CBS 962.96</strain>
    </source>
</reference>
<proteinExistence type="predicted"/>
<name>A0A4V4HF53_DENBC</name>
<accession>A0A4V4HF53</accession>
<evidence type="ECO:0000313" key="2">
    <source>
        <dbReference type="EMBL" id="THU93555.1"/>
    </source>
</evidence>
<feature type="non-terminal residue" evidence="2">
    <location>
        <position position="213"/>
    </location>
</feature>
<dbReference type="EMBL" id="ML179246">
    <property type="protein sequence ID" value="THU93555.1"/>
    <property type="molecule type" value="Genomic_DNA"/>
</dbReference>
<evidence type="ECO:0000313" key="3">
    <source>
        <dbReference type="Proteomes" id="UP000297245"/>
    </source>
</evidence>
<dbReference type="AlphaFoldDB" id="A0A4V4HF53"/>
<dbReference type="Proteomes" id="UP000297245">
    <property type="component" value="Unassembled WGS sequence"/>
</dbReference>
<sequence>MYQYYLDASVCYVYLSDVLEKEDPEDVKSSFRRSRWFTRGWTLQELLAPATAVFLDQSWTEVGTKWSLRDVISVITSIPGRVLKDGNIDRYSIAQRMSWAAWRETTRSEDQAYCLMGIFGVSMAPIYGEGGTKAFMRLQQEIIKISDDRSIFAWIAKEDEREEELSRGLLARSPCEFRASGDVGVSDTPLLGTRSSFSFNNNGLHIHLSLMPL</sequence>
<dbReference type="PANTHER" id="PTHR10622:SF10">
    <property type="entry name" value="HET DOMAIN-CONTAINING PROTEIN"/>
    <property type="match status" value="1"/>
</dbReference>